<organism evidence="1">
    <name type="scientific">Arundo donax</name>
    <name type="common">Giant reed</name>
    <name type="synonym">Donax arundinaceus</name>
    <dbReference type="NCBI Taxonomy" id="35708"/>
    <lineage>
        <taxon>Eukaryota</taxon>
        <taxon>Viridiplantae</taxon>
        <taxon>Streptophyta</taxon>
        <taxon>Embryophyta</taxon>
        <taxon>Tracheophyta</taxon>
        <taxon>Spermatophyta</taxon>
        <taxon>Magnoliopsida</taxon>
        <taxon>Liliopsida</taxon>
        <taxon>Poales</taxon>
        <taxon>Poaceae</taxon>
        <taxon>PACMAD clade</taxon>
        <taxon>Arundinoideae</taxon>
        <taxon>Arundineae</taxon>
        <taxon>Arundo</taxon>
    </lineage>
</organism>
<accession>A0A0A9D669</accession>
<dbReference type="EMBL" id="GBRH01216790">
    <property type="protein sequence ID" value="JAD81105.1"/>
    <property type="molecule type" value="Transcribed_RNA"/>
</dbReference>
<name>A0A0A9D669_ARUDO</name>
<reference evidence="1" key="2">
    <citation type="journal article" date="2015" name="Data Brief">
        <title>Shoot transcriptome of the giant reed, Arundo donax.</title>
        <authorList>
            <person name="Barrero R.A."/>
            <person name="Guerrero F.D."/>
            <person name="Moolhuijzen P."/>
            <person name="Goolsby J.A."/>
            <person name="Tidwell J."/>
            <person name="Bellgard S.E."/>
            <person name="Bellgard M.I."/>
        </authorList>
    </citation>
    <scope>NUCLEOTIDE SEQUENCE</scope>
    <source>
        <tissue evidence="1">Shoot tissue taken approximately 20 cm above the soil surface</tissue>
    </source>
</reference>
<reference evidence="1" key="1">
    <citation type="submission" date="2014-09" db="EMBL/GenBank/DDBJ databases">
        <authorList>
            <person name="Magalhaes I.L.F."/>
            <person name="Oliveira U."/>
            <person name="Santos F.R."/>
            <person name="Vidigal T.H.D.A."/>
            <person name="Brescovit A.D."/>
            <person name="Santos A.J."/>
        </authorList>
    </citation>
    <scope>NUCLEOTIDE SEQUENCE</scope>
    <source>
        <tissue evidence="1">Shoot tissue taken approximately 20 cm above the soil surface</tissue>
    </source>
</reference>
<dbReference type="AlphaFoldDB" id="A0A0A9D669"/>
<sequence length="38" mass="4469">MQKKIRRSTREDEVNGQWCKVRRLSAQCFNLCSLLLTG</sequence>
<proteinExistence type="predicted"/>
<protein>
    <submittedName>
        <fullName evidence="1">Uncharacterized protein</fullName>
    </submittedName>
</protein>
<evidence type="ECO:0000313" key="1">
    <source>
        <dbReference type="EMBL" id="JAD81105.1"/>
    </source>
</evidence>